<proteinExistence type="predicted"/>
<reference evidence="2 3" key="1">
    <citation type="submission" date="2023-12" db="EMBL/GenBank/DDBJ databases">
        <title>A high-quality genome assembly for Dillenia turbinata (Dilleniales).</title>
        <authorList>
            <person name="Chanderbali A."/>
        </authorList>
    </citation>
    <scope>NUCLEOTIDE SEQUENCE [LARGE SCALE GENOMIC DNA]</scope>
    <source>
        <strain evidence="2">LSX21</strain>
        <tissue evidence="2">Leaf</tissue>
    </source>
</reference>
<evidence type="ECO:0000259" key="1">
    <source>
        <dbReference type="Pfam" id="PF03478"/>
    </source>
</evidence>
<sequence length="192" mass="22103">MRDTFIKKVIVSSNPSKDSNFIALARLNHTEDLAFCRKGDKCWRFIDDVQSYSEDVIYNNFNKLFYAVTKYGSVAVCDINGASPKVSSLGDRMVFIGENSSLCLVASDFLGCKGNRIYFTDDYSETNFEPLLCYLRHSHPRIRWPPAQSFHLTQKENWASIVKKSILEGRFMQRKEVGDTEYLLKIVDNGKW</sequence>
<feature type="domain" description="KIB1-4 beta-propeller" evidence="1">
    <location>
        <begin position="85"/>
        <end position="124"/>
    </location>
</feature>
<name>A0AAN8W4I1_9MAGN</name>
<comment type="caution">
    <text evidence="2">The sequence shown here is derived from an EMBL/GenBank/DDBJ whole genome shotgun (WGS) entry which is preliminary data.</text>
</comment>
<dbReference type="AlphaFoldDB" id="A0AAN8W4I1"/>
<dbReference type="EMBL" id="JBAMMX010000006">
    <property type="protein sequence ID" value="KAK6939027.1"/>
    <property type="molecule type" value="Genomic_DNA"/>
</dbReference>
<dbReference type="PANTHER" id="PTHR44259">
    <property type="entry name" value="OS07G0183000 PROTEIN-RELATED"/>
    <property type="match status" value="1"/>
</dbReference>
<dbReference type="InterPro" id="IPR005174">
    <property type="entry name" value="KIB1-4_b-propeller"/>
</dbReference>
<evidence type="ECO:0000313" key="2">
    <source>
        <dbReference type="EMBL" id="KAK6939027.1"/>
    </source>
</evidence>
<feature type="domain" description="KIB1-4 beta-propeller" evidence="1">
    <location>
        <begin position="2"/>
        <end position="84"/>
    </location>
</feature>
<gene>
    <name evidence="2" type="ORF">RJ641_032535</name>
</gene>
<organism evidence="2 3">
    <name type="scientific">Dillenia turbinata</name>
    <dbReference type="NCBI Taxonomy" id="194707"/>
    <lineage>
        <taxon>Eukaryota</taxon>
        <taxon>Viridiplantae</taxon>
        <taxon>Streptophyta</taxon>
        <taxon>Embryophyta</taxon>
        <taxon>Tracheophyta</taxon>
        <taxon>Spermatophyta</taxon>
        <taxon>Magnoliopsida</taxon>
        <taxon>eudicotyledons</taxon>
        <taxon>Gunneridae</taxon>
        <taxon>Pentapetalae</taxon>
        <taxon>Dilleniales</taxon>
        <taxon>Dilleniaceae</taxon>
        <taxon>Dillenia</taxon>
    </lineage>
</organism>
<dbReference type="Proteomes" id="UP001370490">
    <property type="component" value="Unassembled WGS sequence"/>
</dbReference>
<evidence type="ECO:0000313" key="3">
    <source>
        <dbReference type="Proteomes" id="UP001370490"/>
    </source>
</evidence>
<protein>
    <recommendedName>
        <fullName evidence="1">KIB1-4 beta-propeller domain-containing protein</fullName>
    </recommendedName>
</protein>
<dbReference type="PANTHER" id="PTHR44259:SF114">
    <property type="entry name" value="OS06G0707300 PROTEIN"/>
    <property type="match status" value="1"/>
</dbReference>
<accession>A0AAN8W4I1</accession>
<feature type="non-terminal residue" evidence="2">
    <location>
        <position position="192"/>
    </location>
</feature>
<dbReference type="InterPro" id="IPR050942">
    <property type="entry name" value="F-box_BR-signaling"/>
</dbReference>
<dbReference type="Pfam" id="PF03478">
    <property type="entry name" value="Beta-prop_KIB1-4"/>
    <property type="match status" value="2"/>
</dbReference>
<keyword evidence="3" id="KW-1185">Reference proteome</keyword>